<reference evidence="2 3" key="1">
    <citation type="journal article" date="2012" name="PLoS Pathog.">
        <title>Diverse lifestyles and strategies of plant pathogenesis encoded in the genomes of eighteen Dothideomycetes fungi.</title>
        <authorList>
            <person name="Ohm R.A."/>
            <person name="Feau N."/>
            <person name="Henrissat B."/>
            <person name="Schoch C.L."/>
            <person name="Horwitz B.A."/>
            <person name="Barry K.W."/>
            <person name="Condon B.J."/>
            <person name="Copeland A.C."/>
            <person name="Dhillon B."/>
            <person name="Glaser F."/>
            <person name="Hesse C.N."/>
            <person name="Kosti I."/>
            <person name="LaButti K."/>
            <person name="Lindquist E.A."/>
            <person name="Lucas S."/>
            <person name="Salamov A.A."/>
            <person name="Bradshaw R.E."/>
            <person name="Ciuffetti L."/>
            <person name="Hamelin R.C."/>
            <person name="Kema G.H.J."/>
            <person name="Lawrence C."/>
            <person name="Scott J.A."/>
            <person name="Spatafora J.W."/>
            <person name="Turgeon B.G."/>
            <person name="de Wit P.J.G.M."/>
            <person name="Zhong S."/>
            <person name="Goodwin S.B."/>
            <person name="Grigoriev I.V."/>
        </authorList>
    </citation>
    <scope>NUCLEOTIDE SEQUENCE [LARGE SCALE GENOMIC DNA]</scope>
    <source>
        <strain evidence="2 3">SO2202</strain>
    </source>
</reference>
<organism evidence="2 3">
    <name type="scientific">Sphaerulina musiva (strain SO2202)</name>
    <name type="common">Poplar stem canker fungus</name>
    <name type="synonym">Septoria musiva</name>
    <dbReference type="NCBI Taxonomy" id="692275"/>
    <lineage>
        <taxon>Eukaryota</taxon>
        <taxon>Fungi</taxon>
        <taxon>Dikarya</taxon>
        <taxon>Ascomycota</taxon>
        <taxon>Pezizomycotina</taxon>
        <taxon>Dothideomycetes</taxon>
        <taxon>Dothideomycetidae</taxon>
        <taxon>Mycosphaerellales</taxon>
        <taxon>Mycosphaerellaceae</taxon>
        <taxon>Sphaerulina</taxon>
    </lineage>
</organism>
<dbReference type="GeneID" id="27900926"/>
<evidence type="ECO:0000313" key="3">
    <source>
        <dbReference type="Proteomes" id="UP000016931"/>
    </source>
</evidence>
<evidence type="ECO:0000313" key="2">
    <source>
        <dbReference type="EMBL" id="EMF17701.1"/>
    </source>
</evidence>
<feature type="region of interest" description="Disordered" evidence="1">
    <location>
        <begin position="38"/>
        <end position="72"/>
    </location>
</feature>
<keyword evidence="3" id="KW-1185">Reference proteome</keyword>
<dbReference type="HOGENOM" id="CLU_2039520_0_0_1"/>
<feature type="compositionally biased region" description="Low complexity" evidence="1">
    <location>
        <begin position="38"/>
        <end position="53"/>
    </location>
</feature>
<name>N1QKD9_SPHMS</name>
<dbReference type="AlphaFoldDB" id="N1QKD9"/>
<dbReference type="Proteomes" id="UP000016931">
    <property type="component" value="Unassembled WGS sequence"/>
</dbReference>
<protein>
    <submittedName>
        <fullName evidence="2">Uncharacterized protein</fullName>
    </submittedName>
</protein>
<accession>N1QKD9</accession>
<dbReference type="EMBL" id="KB456260">
    <property type="protein sequence ID" value="EMF17701.1"/>
    <property type="molecule type" value="Genomic_DNA"/>
</dbReference>
<gene>
    <name evidence="2" type="ORF">SEPMUDRAFT_146674</name>
</gene>
<feature type="compositionally biased region" description="Polar residues" evidence="1">
    <location>
        <begin position="59"/>
        <end position="72"/>
    </location>
</feature>
<sequence length="121" mass="13654">MTLYFHISIFRHNFSSCPVRLALSYCIQTSFKTHIIPHHTSSQHPSSSTSSTHNPKLNAATTPTMSSRLSKNALQTTNPKVRYMYFCTFSSSSSFLSACPHVPTHLPLLHQTQHSQHQLRA</sequence>
<proteinExistence type="predicted"/>
<dbReference type="RefSeq" id="XP_016765822.1">
    <property type="nucleotide sequence ID" value="XM_016903789.1"/>
</dbReference>
<evidence type="ECO:0000256" key="1">
    <source>
        <dbReference type="SAM" id="MobiDB-lite"/>
    </source>
</evidence>